<dbReference type="CDD" id="cd00085">
    <property type="entry name" value="HNHc"/>
    <property type="match status" value="1"/>
</dbReference>
<dbReference type="EMBL" id="JADMCD010000009">
    <property type="protein sequence ID" value="MBF8642270.1"/>
    <property type="molecule type" value="Genomic_DNA"/>
</dbReference>
<dbReference type="RefSeq" id="WP_073450260.1">
    <property type="nucleotide sequence ID" value="NZ_CP044086.1"/>
</dbReference>
<name>A0ABS0FPL9_PSELU</name>
<comment type="caution">
    <text evidence="2">The sequence shown here is derived from an EMBL/GenBank/DDBJ whole genome shotgun (WGS) entry which is preliminary data.</text>
</comment>
<reference evidence="2 3" key="1">
    <citation type="submission" date="2020-10" db="EMBL/GenBank/DDBJ databases">
        <title>Genome sequences of Pseudomonas isolates.</title>
        <authorList>
            <person name="Wessels L."/>
            <person name="Reich F."/>
            <person name="Hammerl J."/>
        </authorList>
    </citation>
    <scope>NUCLEOTIDE SEQUENCE [LARGE SCALE GENOMIC DNA]</scope>
    <source>
        <strain evidence="2 3">20-MO00624-0</strain>
    </source>
</reference>
<feature type="domain" description="HNH nuclease" evidence="1">
    <location>
        <begin position="37"/>
        <end position="88"/>
    </location>
</feature>
<keyword evidence="2" id="KW-0378">Hydrolase</keyword>
<dbReference type="Gene3D" id="1.10.30.50">
    <property type="match status" value="1"/>
</dbReference>
<evidence type="ECO:0000259" key="1">
    <source>
        <dbReference type="SMART" id="SM00507"/>
    </source>
</evidence>
<keyword evidence="2" id="KW-0540">Nuclease</keyword>
<sequence>MAKLPTLKPRVQSLHTTKVVTPKENWGSGRGGRPWRRKRERILLRDKYTCQHCGVITQELEVDHIINQAQGGSDDDDNLQALCVPCHKVKTQKESRQGC</sequence>
<dbReference type="GO" id="GO:0004519">
    <property type="term" value="F:endonuclease activity"/>
    <property type="evidence" value="ECO:0007669"/>
    <property type="project" value="UniProtKB-KW"/>
</dbReference>
<keyword evidence="3" id="KW-1185">Reference proteome</keyword>
<evidence type="ECO:0000313" key="3">
    <source>
        <dbReference type="Proteomes" id="UP000626180"/>
    </source>
</evidence>
<keyword evidence="2" id="KW-0255">Endonuclease</keyword>
<dbReference type="SMART" id="SM00507">
    <property type="entry name" value="HNHc"/>
    <property type="match status" value="1"/>
</dbReference>
<dbReference type="PANTHER" id="PTHR33877">
    <property type="entry name" value="SLL1193 PROTEIN"/>
    <property type="match status" value="1"/>
</dbReference>
<dbReference type="InterPro" id="IPR002711">
    <property type="entry name" value="HNH"/>
</dbReference>
<dbReference type="Proteomes" id="UP000626180">
    <property type="component" value="Unassembled WGS sequence"/>
</dbReference>
<organism evidence="2 3">
    <name type="scientific">Pseudomonas luteola</name>
    <dbReference type="NCBI Taxonomy" id="47886"/>
    <lineage>
        <taxon>Bacteria</taxon>
        <taxon>Pseudomonadati</taxon>
        <taxon>Pseudomonadota</taxon>
        <taxon>Gammaproteobacteria</taxon>
        <taxon>Pseudomonadales</taxon>
        <taxon>Pseudomonadaceae</taxon>
        <taxon>Pseudomonas</taxon>
    </lineage>
</organism>
<gene>
    <name evidence="2" type="ORF">IRZ65_16440</name>
</gene>
<proteinExistence type="predicted"/>
<dbReference type="InterPro" id="IPR052892">
    <property type="entry name" value="NA-targeting_endonuclease"/>
</dbReference>
<dbReference type="PANTHER" id="PTHR33877:SF2">
    <property type="entry name" value="OS07G0170200 PROTEIN"/>
    <property type="match status" value="1"/>
</dbReference>
<protein>
    <submittedName>
        <fullName evidence="2">HNH endonuclease</fullName>
    </submittedName>
</protein>
<evidence type="ECO:0000313" key="2">
    <source>
        <dbReference type="EMBL" id="MBF8642270.1"/>
    </source>
</evidence>
<dbReference type="InterPro" id="IPR003615">
    <property type="entry name" value="HNH_nuc"/>
</dbReference>
<dbReference type="Pfam" id="PF01844">
    <property type="entry name" value="HNH"/>
    <property type="match status" value="1"/>
</dbReference>
<accession>A0ABS0FPL9</accession>